<sequence>MQNYFLEDSTHTPAVRFSFDTTVTSDPTRESVRLLAIGSRRGVLHVIHRLHRLNFAEAEAWSPLLPGPNPGEVMSILTLSFWID</sequence>
<accession>A0AA96WG72</accession>
<reference evidence="1" key="1">
    <citation type="submission" date="2020-05" db="EMBL/GenBank/DDBJ databases">
        <authorList>
            <person name="Zhu T."/>
            <person name="Keshari N."/>
            <person name="Lu X."/>
        </authorList>
    </citation>
    <scope>NUCLEOTIDE SEQUENCE</scope>
    <source>
        <strain evidence="1">NK1-12</strain>
    </source>
</reference>
<dbReference type="RefSeq" id="WP_316430536.1">
    <property type="nucleotide sequence ID" value="NZ_CP053586.1"/>
</dbReference>
<gene>
    <name evidence="1" type="ORF">HJG54_18495</name>
</gene>
<name>A0AA96WG72_9CYAN</name>
<dbReference type="EMBL" id="CP053586">
    <property type="protein sequence ID" value="WNZ24643.1"/>
    <property type="molecule type" value="Genomic_DNA"/>
</dbReference>
<organism evidence="1">
    <name type="scientific">Leptolyngbya sp. NK1-12</name>
    <dbReference type="NCBI Taxonomy" id="2547451"/>
    <lineage>
        <taxon>Bacteria</taxon>
        <taxon>Bacillati</taxon>
        <taxon>Cyanobacteriota</taxon>
        <taxon>Cyanophyceae</taxon>
        <taxon>Leptolyngbyales</taxon>
        <taxon>Leptolyngbyaceae</taxon>
        <taxon>Leptolyngbya group</taxon>
        <taxon>Leptolyngbya</taxon>
    </lineage>
</organism>
<proteinExistence type="predicted"/>
<protein>
    <submittedName>
        <fullName evidence="1">Uncharacterized protein</fullName>
    </submittedName>
</protein>
<dbReference type="AlphaFoldDB" id="A0AA96WG72"/>
<evidence type="ECO:0000313" key="1">
    <source>
        <dbReference type="EMBL" id="WNZ24643.1"/>
    </source>
</evidence>